<keyword evidence="2" id="KW-1015">Disulfide bond</keyword>
<dbReference type="SUPFAM" id="SSF49854">
    <property type="entry name" value="Spermadhesin, CUB domain"/>
    <property type="match status" value="1"/>
</dbReference>
<dbReference type="InterPro" id="IPR035914">
    <property type="entry name" value="Sperma_CUB_dom_sf"/>
</dbReference>
<evidence type="ECO:0000256" key="2">
    <source>
        <dbReference type="ARBA" id="ARBA00023157"/>
    </source>
</evidence>
<evidence type="ECO:0000313" key="6">
    <source>
        <dbReference type="Proteomes" id="UP000192247"/>
    </source>
</evidence>
<keyword evidence="6" id="KW-1185">Reference proteome</keyword>
<dbReference type="OrthoDB" id="6427144at2759"/>
<dbReference type="AlphaFoldDB" id="A0A1V9XAT6"/>
<dbReference type="PANTHER" id="PTHR24251">
    <property type="entry name" value="OVOCHYMASE-RELATED"/>
    <property type="match status" value="1"/>
</dbReference>
<feature type="compositionally biased region" description="Polar residues" evidence="3">
    <location>
        <begin position="121"/>
        <end position="132"/>
    </location>
</feature>
<proteinExistence type="predicted"/>
<dbReference type="InterPro" id="IPR000859">
    <property type="entry name" value="CUB_dom"/>
</dbReference>
<dbReference type="Proteomes" id="UP000192247">
    <property type="component" value="Unassembled WGS sequence"/>
</dbReference>
<dbReference type="Gene3D" id="2.60.120.290">
    <property type="entry name" value="Spermadhesin, CUB domain"/>
    <property type="match status" value="1"/>
</dbReference>
<gene>
    <name evidence="5" type="ORF">BIW11_11495</name>
</gene>
<organism evidence="5 6">
    <name type="scientific">Tropilaelaps mercedesae</name>
    <dbReference type="NCBI Taxonomy" id="418985"/>
    <lineage>
        <taxon>Eukaryota</taxon>
        <taxon>Metazoa</taxon>
        <taxon>Ecdysozoa</taxon>
        <taxon>Arthropoda</taxon>
        <taxon>Chelicerata</taxon>
        <taxon>Arachnida</taxon>
        <taxon>Acari</taxon>
        <taxon>Parasitiformes</taxon>
        <taxon>Mesostigmata</taxon>
        <taxon>Gamasina</taxon>
        <taxon>Dermanyssoidea</taxon>
        <taxon>Laelapidae</taxon>
        <taxon>Tropilaelaps</taxon>
    </lineage>
</organism>
<evidence type="ECO:0000313" key="5">
    <source>
        <dbReference type="EMBL" id="OQR70647.1"/>
    </source>
</evidence>
<name>A0A1V9XAT6_9ACAR</name>
<sequence>MSLSADADHRKCGAIPWKNSVASGGPWLWRRCTLTGGYVCQKDPVVVPSSLNSTLTSPSGVAGFLRTPAPDAPYLDNLHYTKNIIAGPGQRIFVFFGSIDVEWQAQCLYDYVELSLSPSGSARTVTSSSNNDKVPDAAGTKSSSMELSSATKAISPIRICGQMENGQRPTIVNNGTIRVMDRNESLQFISSGPELQVTVHTDHSTLGSGFSLRWEILNVISDCGSEELPVVLLVEEGTAR</sequence>
<dbReference type="CDD" id="cd00041">
    <property type="entry name" value="CUB"/>
    <property type="match status" value="1"/>
</dbReference>
<comment type="caution">
    <text evidence="5">The sequence shown here is derived from an EMBL/GenBank/DDBJ whole genome shotgun (WGS) entry which is preliminary data.</text>
</comment>
<feature type="domain" description="CUB" evidence="4">
    <location>
        <begin position="51"/>
        <end position="217"/>
    </location>
</feature>
<reference evidence="5 6" key="1">
    <citation type="journal article" date="2017" name="Gigascience">
        <title>Draft genome of the honey bee ectoparasitic mite, Tropilaelaps mercedesae, is shaped by the parasitic life history.</title>
        <authorList>
            <person name="Dong X."/>
            <person name="Armstrong S.D."/>
            <person name="Xia D."/>
            <person name="Makepeace B.L."/>
            <person name="Darby A.C."/>
            <person name="Kadowaki T."/>
        </authorList>
    </citation>
    <scope>NUCLEOTIDE SEQUENCE [LARGE SCALE GENOMIC DNA]</scope>
    <source>
        <strain evidence="5">Wuxi-XJTLU</strain>
    </source>
</reference>
<evidence type="ECO:0000256" key="1">
    <source>
        <dbReference type="ARBA" id="ARBA00022737"/>
    </source>
</evidence>
<dbReference type="SMART" id="SM00042">
    <property type="entry name" value="CUB"/>
    <property type="match status" value="1"/>
</dbReference>
<dbReference type="STRING" id="418985.A0A1V9XAT6"/>
<dbReference type="EMBL" id="MNPL01016822">
    <property type="protein sequence ID" value="OQR70647.1"/>
    <property type="molecule type" value="Genomic_DNA"/>
</dbReference>
<protein>
    <submittedName>
        <fullName evidence="5">Neurogenic locus notch-like</fullName>
    </submittedName>
</protein>
<evidence type="ECO:0000256" key="3">
    <source>
        <dbReference type="SAM" id="MobiDB-lite"/>
    </source>
</evidence>
<feature type="non-terminal residue" evidence="5">
    <location>
        <position position="240"/>
    </location>
</feature>
<evidence type="ECO:0000259" key="4">
    <source>
        <dbReference type="SMART" id="SM00042"/>
    </source>
</evidence>
<keyword evidence="1" id="KW-0677">Repeat</keyword>
<accession>A0A1V9XAT6</accession>
<dbReference type="InParanoid" id="A0A1V9XAT6"/>
<feature type="region of interest" description="Disordered" evidence="3">
    <location>
        <begin position="121"/>
        <end position="142"/>
    </location>
</feature>